<evidence type="ECO:0000259" key="11">
    <source>
        <dbReference type="Pfam" id="PF02163"/>
    </source>
</evidence>
<comment type="subcellular location">
    <subcellularLocation>
        <location evidence="2">Membrane</location>
        <topology evidence="2">Multi-pass membrane protein</topology>
    </subcellularLocation>
</comment>
<dbReference type="InterPro" id="IPR044838">
    <property type="entry name" value="EGY1-like"/>
</dbReference>
<dbReference type="GO" id="GO:0008233">
    <property type="term" value="F:peptidase activity"/>
    <property type="evidence" value="ECO:0007669"/>
    <property type="project" value="UniProtKB-KW"/>
</dbReference>
<feature type="transmembrane region" description="Helical" evidence="10">
    <location>
        <begin position="38"/>
        <end position="57"/>
    </location>
</feature>
<dbReference type="OrthoDB" id="9774391at2"/>
<keyword evidence="8 10" id="KW-1133">Transmembrane helix</keyword>
<feature type="transmembrane region" description="Helical" evidence="10">
    <location>
        <begin position="12"/>
        <end position="32"/>
    </location>
</feature>
<sequence length="449" mass="48818">MTTRTNYSPWLSILWILCLAIPLVLLLTASGGGMHSLIWMWIILLLCFYMIASMAVASRTAGQTDEESVADDGVRMIPDGEQPPAIASVMDVRVATRQQGVGLFRGRLNMPADEALQKLESELGENAVPLIQQDDELGTAIVLLNRPTEEATLERSTRRWLHWLLFALTFLTTTYAGALHQGVNLWEQPSAFTVGLPYSIGLLLILGVHELGHYFAAKHHGLNVTPPFSIPIPFALGTFGAFIKMKSPTRNRRALFDVAVAGPLAGLLVAIPALLIGLQSSEVLPPETEVAGGMLGHGTSAGSSILFALLSKIALGEQLQDGYLVQLSPLAFAGWLGLFITALNLMPIGQLDGGHMARAMFGRRVGETIGSVAMWSLFLLAIFVWPGLLFFALFIFFIAGRGTPPLNDITPISSGRQWIGYATFVILAMILIPLPHKFWQAADIYCPYL</sequence>
<evidence type="ECO:0000313" key="12">
    <source>
        <dbReference type="EMBL" id="QDV47539.1"/>
    </source>
</evidence>
<feature type="transmembrane region" description="Helical" evidence="10">
    <location>
        <begin position="290"/>
        <end position="310"/>
    </location>
</feature>
<feature type="transmembrane region" description="Helical" evidence="10">
    <location>
        <begin position="372"/>
        <end position="398"/>
    </location>
</feature>
<feature type="transmembrane region" description="Helical" evidence="10">
    <location>
        <begin position="418"/>
        <end position="434"/>
    </location>
</feature>
<dbReference type="PANTHER" id="PTHR31412:SF0">
    <property type="entry name" value="ZINC METALLOPROTEASE EGY1, CHLOROPLASTIC-RELATED"/>
    <property type="match status" value="1"/>
</dbReference>
<evidence type="ECO:0000256" key="3">
    <source>
        <dbReference type="ARBA" id="ARBA00007931"/>
    </source>
</evidence>
<evidence type="ECO:0000256" key="1">
    <source>
        <dbReference type="ARBA" id="ARBA00001947"/>
    </source>
</evidence>
<dbReference type="Pfam" id="PF02163">
    <property type="entry name" value="Peptidase_M50"/>
    <property type="match status" value="1"/>
</dbReference>
<dbReference type="RefSeq" id="WP_145391644.1">
    <property type="nucleotide sequence ID" value="NZ_CP037423.1"/>
</dbReference>
<organism evidence="12 13">
    <name type="scientific">Stieleria neptunia</name>
    <dbReference type="NCBI Taxonomy" id="2527979"/>
    <lineage>
        <taxon>Bacteria</taxon>
        <taxon>Pseudomonadati</taxon>
        <taxon>Planctomycetota</taxon>
        <taxon>Planctomycetia</taxon>
        <taxon>Pirellulales</taxon>
        <taxon>Pirellulaceae</taxon>
        <taxon>Stieleria</taxon>
    </lineage>
</organism>
<evidence type="ECO:0000256" key="6">
    <source>
        <dbReference type="ARBA" id="ARBA00022801"/>
    </source>
</evidence>
<evidence type="ECO:0000313" key="13">
    <source>
        <dbReference type="Proteomes" id="UP000319004"/>
    </source>
</evidence>
<keyword evidence="9 10" id="KW-0472">Membrane</keyword>
<name>A0A518I359_9BACT</name>
<dbReference type="CDD" id="cd06160">
    <property type="entry name" value="S2P-M50_like_2"/>
    <property type="match status" value="1"/>
</dbReference>
<keyword evidence="6" id="KW-0378">Hydrolase</keyword>
<evidence type="ECO:0000256" key="5">
    <source>
        <dbReference type="ARBA" id="ARBA00022692"/>
    </source>
</evidence>
<comment type="cofactor">
    <cofactor evidence="1">
        <name>Zn(2+)</name>
        <dbReference type="ChEBI" id="CHEBI:29105"/>
    </cofactor>
</comment>
<protein>
    <submittedName>
        <fullName evidence="12">Peptidase family M50</fullName>
    </submittedName>
</protein>
<keyword evidence="4" id="KW-0645">Protease</keyword>
<feature type="transmembrane region" description="Helical" evidence="10">
    <location>
        <begin position="160"/>
        <end position="178"/>
    </location>
</feature>
<dbReference type="InterPro" id="IPR008915">
    <property type="entry name" value="Peptidase_M50"/>
</dbReference>
<dbReference type="GO" id="GO:0006508">
    <property type="term" value="P:proteolysis"/>
    <property type="evidence" value="ECO:0007669"/>
    <property type="project" value="UniProtKB-KW"/>
</dbReference>
<keyword evidence="13" id="KW-1185">Reference proteome</keyword>
<proteinExistence type="inferred from homology"/>
<evidence type="ECO:0000256" key="4">
    <source>
        <dbReference type="ARBA" id="ARBA00022670"/>
    </source>
</evidence>
<reference evidence="12 13" key="1">
    <citation type="submission" date="2019-03" db="EMBL/GenBank/DDBJ databases">
        <title>Deep-cultivation of Planctomycetes and their phenomic and genomic characterization uncovers novel biology.</title>
        <authorList>
            <person name="Wiegand S."/>
            <person name="Jogler M."/>
            <person name="Boedeker C."/>
            <person name="Pinto D."/>
            <person name="Vollmers J."/>
            <person name="Rivas-Marin E."/>
            <person name="Kohn T."/>
            <person name="Peeters S.H."/>
            <person name="Heuer A."/>
            <person name="Rast P."/>
            <person name="Oberbeckmann S."/>
            <person name="Bunk B."/>
            <person name="Jeske O."/>
            <person name="Meyerdierks A."/>
            <person name="Storesund J.E."/>
            <person name="Kallscheuer N."/>
            <person name="Luecker S."/>
            <person name="Lage O.M."/>
            <person name="Pohl T."/>
            <person name="Merkel B.J."/>
            <person name="Hornburger P."/>
            <person name="Mueller R.-W."/>
            <person name="Bruemmer F."/>
            <person name="Labrenz M."/>
            <person name="Spormann A.M."/>
            <person name="Op den Camp H."/>
            <person name="Overmann J."/>
            <person name="Amann R."/>
            <person name="Jetten M.S.M."/>
            <person name="Mascher T."/>
            <person name="Medema M.H."/>
            <person name="Devos D.P."/>
            <person name="Kaster A.-K."/>
            <person name="Ovreas L."/>
            <person name="Rohde M."/>
            <person name="Galperin M.Y."/>
            <person name="Jogler C."/>
        </authorList>
    </citation>
    <scope>NUCLEOTIDE SEQUENCE [LARGE SCALE GENOMIC DNA]</scope>
    <source>
        <strain evidence="12 13">Enr13</strain>
    </source>
</reference>
<dbReference type="AlphaFoldDB" id="A0A518I359"/>
<feature type="domain" description="Peptidase M50" evidence="11">
    <location>
        <begin position="199"/>
        <end position="367"/>
    </location>
</feature>
<feature type="transmembrane region" description="Helical" evidence="10">
    <location>
        <begin position="190"/>
        <end position="209"/>
    </location>
</feature>
<evidence type="ECO:0000256" key="7">
    <source>
        <dbReference type="ARBA" id="ARBA00022946"/>
    </source>
</evidence>
<dbReference type="PANTHER" id="PTHR31412">
    <property type="entry name" value="ZINC METALLOPROTEASE EGY1"/>
    <property type="match status" value="1"/>
</dbReference>
<evidence type="ECO:0000256" key="2">
    <source>
        <dbReference type="ARBA" id="ARBA00004141"/>
    </source>
</evidence>
<dbReference type="Proteomes" id="UP000319004">
    <property type="component" value="Chromosome"/>
</dbReference>
<dbReference type="GO" id="GO:0016020">
    <property type="term" value="C:membrane"/>
    <property type="evidence" value="ECO:0007669"/>
    <property type="project" value="UniProtKB-SubCell"/>
</dbReference>
<gene>
    <name evidence="12" type="ORF">Enr13x_74490</name>
</gene>
<evidence type="ECO:0000256" key="8">
    <source>
        <dbReference type="ARBA" id="ARBA00022989"/>
    </source>
</evidence>
<dbReference type="EMBL" id="CP037423">
    <property type="protein sequence ID" value="QDV47539.1"/>
    <property type="molecule type" value="Genomic_DNA"/>
</dbReference>
<comment type="similarity">
    <text evidence="3">Belongs to the peptidase M50B family.</text>
</comment>
<feature type="transmembrane region" description="Helical" evidence="10">
    <location>
        <begin position="255"/>
        <end position="278"/>
    </location>
</feature>
<dbReference type="KEGG" id="snep:Enr13x_74490"/>
<feature type="transmembrane region" description="Helical" evidence="10">
    <location>
        <begin position="330"/>
        <end position="351"/>
    </location>
</feature>
<accession>A0A518I359</accession>
<keyword evidence="7" id="KW-0809">Transit peptide</keyword>
<keyword evidence="5 10" id="KW-0812">Transmembrane</keyword>
<evidence type="ECO:0000256" key="9">
    <source>
        <dbReference type="ARBA" id="ARBA00023136"/>
    </source>
</evidence>
<evidence type="ECO:0000256" key="10">
    <source>
        <dbReference type="SAM" id="Phobius"/>
    </source>
</evidence>